<evidence type="ECO:0000259" key="6">
    <source>
        <dbReference type="SMART" id="SM00062"/>
    </source>
</evidence>
<dbReference type="Proteomes" id="UP001054902">
    <property type="component" value="Unassembled WGS sequence"/>
</dbReference>
<comment type="similarity">
    <text evidence="1">Belongs to the bacterial solute-binding protein 3 family.</text>
</comment>
<keyword evidence="5" id="KW-0472">Membrane</keyword>
<dbReference type="SUPFAM" id="SSF53850">
    <property type="entry name" value="Periplasmic binding protein-like II"/>
    <property type="match status" value="2"/>
</dbReference>
<evidence type="ECO:0000256" key="2">
    <source>
        <dbReference type="ARBA" id="ARBA00022448"/>
    </source>
</evidence>
<dbReference type="InterPro" id="IPR051455">
    <property type="entry name" value="Bact_solute-bind_prot3"/>
</dbReference>
<proteinExistence type="inferred from homology"/>
<keyword evidence="5" id="KW-1133">Transmembrane helix</keyword>
<dbReference type="PANTHER" id="PTHR30085">
    <property type="entry name" value="AMINO ACID ABC TRANSPORTER PERMEASE"/>
    <property type="match status" value="1"/>
</dbReference>
<feature type="region of interest" description="Disordered" evidence="4">
    <location>
        <begin position="85"/>
        <end position="105"/>
    </location>
</feature>
<dbReference type="Gene3D" id="3.40.190.10">
    <property type="entry name" value="Periplasmic binding protein-like II"/>
    <property type="match status" value="4"/>
</dbReference>
<name>A0AAD3D3K5_9STRA</name>
<evidence type="ECO:0000256" key="3">
    <source>
        <dbReference type="ARBA" id="ARBA00022729"/>
    </source>
</evidence>
<dbReference type="GO" id="GO:0006865">
    <property type="term" value="P:amino acid transport"/>
    <property type="evidence" value="ECO:0007669"/>
    <property type="project" value="TreeGrafter"/>
</dbReference>
<gene>
    <name evidence="7" type="ORF">CTEN210_13378</name>
</gene>
<protein>
    <recommendedName>
        <fullName evidence="6">Solute-binding protein family 3/N-terminal domain-containing protein</fullName>
    </recommendedName>
</protein>
<sequence>MMQSDSELASSKKHNMVKHEMAISEGKMNMMLDEENGSDHSTASHMRVEIPTVNPPHRNWIIGVAAIAVCAIGLGIAGVVVAHDRNDTSPTPPKPSPFAPSSTPDIDAIKKRGALRCGIPLRTQGFASQNANGDWEGIDIEHCKAIAAAILGEPNVEFVNTDLVNRWADLQNNKFDVLTRATVTMQREVWIPEVEGTFHFSNPYFFDGLRYGGIPSFVECAENEGEGCTGLKVCTLAGSSHAQIVTDLLFGKAESITFQFEDDFHQSFIDGQCNVIAGEMVELSEQTLREAGYEGDYTIGQELLSKEPITFASRTEDYVLKDIITWVFEQLHQSDEAGVGIENCENVLLQTELGANLKKSLRNAICAVGNYGEVYQRTLEAIVTRSGLNLANDGTTGLLYSHPFGSINIEGPQLNKVSKTVQKIRERGFLNCGINIRAGFASFDPETREYSGFDVDLCNLIASAIFDGVPRVLFTDLPARDRFQVLADQEIDVLVRLSTWTIVRDFMEPSIGVGFAWSPPPYFWDGFRFGGLQPYLDCALNGDTGATDPTCSNLRVCVLEGTTTFARTAQLIDSNNIITVQSFEDEIAGLNSGTCNVIAGGFHDIAVQTVQDGGFNSTIGTYEIGARAFSREPLSVATNEGDPIFSALIKWNIMALIYAEEQNITKANAQDMPHPRVFGPLFSSVNMFENGVSLLGNYGEAYDAAFESFIPRDGLNTLNDGSTGQFYSLLQV</sequence>
<evidence type="ECO:0000256" key="5">
    <source>
        <dbReference type="SAM" id="Phobius"/>
    </source>
</evidence>
<evidence type="ECO:0000256" key="1">
    <source>
        <dbReference type="ARBA" id="ARBA00010333"/>
    </source>
</evidence>
<comment type="caution">
    <text evidence="7">The sequence shown here is derived from an EMBL/GenBank/DDBJ whole genome shotgun (WGS) entry which is preliminary data.</text>
</comment>
<organism evidence="7 8">
    <name type="scientific">Chaetoceros tenuissimus</name>
    <dbReference type="NCBI Taxonomy" id="426638"/>
    <lineage>
        <taxon>Eukaryota</taxon>
        <taxon>Sar</taxon>
        <taxon>Stramenopiles</taxon>
        <taxon>Ochrophyta</taxon>
        <taxon>Bacillariophyta</taxon>
        <taxon>Coscinodiscophyceae</taxon>
        <taxon>Chaetocerotophycidae</taxon>
        <taxon>Chaetocerotales</taxon>
        <taxon>Chaetocerotaceae</taxon>
        <taxon>Chaetoceros</taxon>
    </lineage>
</organism>
<dbReference type="SMART" id="SM00062">
    <property type="entry name" value="PBPb"/>
    <property type="match status" value="1"/>
</dbReference>
<dbReference type="EMBL" id="BLLK01000057">
    <property type="protein sequence ID" value="GFH56902.1"/>
    <property type="molecule type" value="Genomic_DNA"/>
</dbReference>
<dbReference type="Pfam" id="PF00497">
    <property type="entry name" value="SBP_bac_3"/>
    <property type="match status" value="1"/>
</dbReference>
<reference evidence="7 8" key="1">
    <citation type="journal article" date="2021" name="Sci. Rep.">
        <title>The genome of the diatom Chaetoceros tenuissimus carries an ancient integrated fragment of an extant virus.</title>
        <authorList>
            <person name="Hongo Y."/>
            <person name="Kimura K."/>
            <person name="Takaki Y."/>
            <person name="Yoshida Y."/>
            <person name="Baba S."/>
            <person name="Kobayashi G."/>
            <person name="Nagasaki K."/>
            <person name="Hano T."/>
            <person name="Tomaru Y."/>
        </authorList>
    </citation>
    <scope>NUCLEOTIDE SEQUENCE [LARGE SCALE GENOMIC DNA]</scope>
    <source>
        <strain evidence="7 8">NIES-3715</strain>
    </source>
</reference>
<accession>A0AAD3D3K5</accession>
<dbReference type="PANTHER" id="PTHR30085:SF6">
    <property type="entry name" value="ABC TRANSPORTER GLUTAMINE-BINDING PROTEIN GLNH"/>
    <property type="match status" value="1"/>
</dbReference>
<keyword evidence="2" id="KW-0813">Transport</keyword>
<keyword evidence="3" id="KW-0732">Signal</keyword>
<evidence type="ECO:0000313" key="7">
    <source>
        <dbReference type="EMBL" id="GFH56902.1"/>
    </source>
</evidence>
<dbReference type="PROSITE" id="PS01039">
    <property type="entry name" value="SBP_BACTERIAL_3"/>
    <property type="match status" value="1"/>
</dbReference>
<dbReference type="AlphaFoldDB" id="A0AAD3D3K5"/>
<dbReference type="InterPro" id="IPR001638">
    <property type="entry name" value="Solute-binding_3/MltF_N"/>
</dbReference>
<keyword evidence="8" id="KW-1185">Reference proteome</keyword>
<keyword evidence="5" id="KW-0812">Transmembrane</keyword>
<dbReference type="InterPro" id="IPR018313">
    <property type="entry name" value="SBP_3_CS"/>
</dbReference>
<evidence type="ECO:0000313" key="8">
    <source>
        <dbReference type="Proteomes" id="UP001054902"/>
    </source>
</evidence>
<evidence type="ECO:0000256" key="4">
    <source>
        <dbReference type="SAM" id="MobiDB-lite"/>
    </source>
</evidence>
<feature type="transmembrane region" description="Helical" evidence="5">
    <location>
        <begin position="60"/>
        <end position="82"/>
    </location>
</feature>
<feature type="domain" description="Solute-binding protein family 3/N-terminal" evidence="6">
    <location>
        <begin position="114"/>
        <end position="356"/>
    </location>
</feature>